<dbReference type="EMBL" id="CP098502">
    <property type="protein sequence ID" value="UTI65124.1"/>
    <property type="molecule type" value="Genomic_DNA"/>
</dbReference>
<dbReference type="RefSeq" id="WP_254571814.1">
    <property type="nucleotide sequence ID" value="NZ_CP098502.1"/>
</dbReference>
<evidence type="ECO:0000313" key="4">
    <source>
        <dbReference type="Proteomes" id="UP001056035"/>
    </source>
</evidence>
<evidence type="ECO:0000313" key="3">
    <source>
        <dbReference type="EMBL" id="UTI65124.1"/>
    </source>
</evidence>
<name>A0ABY5DX44_9ACTN</name>
<keyword evidence="4" id="KW-1185">Reference proteome</keyword>
<dbReference type="Proteomes" id="UP001056035">
    <property type="component" value="Chromosome"/>
</dbReference>
<accession>A0ABY5DX44</accession>
<keyword evidence="1" id="KW-1133">Transmembrane helix</keyword>
<keyword evidence="1" id="KW-0472">Membrane</keyword>
<dbReference type="InterPro" id="IPR003399">
    <property type="entry name" value="Mce/MlaD"/>
</dbReference>
<reference evidence="3 4" key="1">
    <citation type="submission" date="2022-06" db="EMBL/GenBank/DDBJ databases">
        <title>Paraconexibacter antarcticus.</title>
        <authorList>
            <person name="Kim C.S."/>
        </authorList>
    </citation>
    <scope>NUCLEOTIDE SEQUENCE [LARGE SCALE GENOMIC DNA]</scope>
    <source>
        <strain evidence="3 4">02-257</strain>
    </source>
</reference>
<proteinExistence type="predicted"/>
<keyword evidence="1" id="KW-0812">Transmembrane</keyword>
<dbReference type="InterPro" id="IPR052336">
    <property type="entry name" value="MlaD_Phospholipid_Transporter"/>
</dbReference>
<dbReference type="PANTHER" id="PTHR33371:SF4">
    <property type="entry name" value="INTERMEMBRANE PHOSPHOLIPID TRANSPORT SYSTEM BINDING PROTEIN MLAD"/>
    <property type="match status" value="1"/>
</dbReference>
<feature type="transmembrane region" description="Helical" evidence="1">
    <location>
        <begin position="12"/>
        <end position="32"/>
    </location>
</feature>
<organism evidence="3 4">
    <name type="scientific">Paraconexibacter antarcticus</name>
    <dbReference type="NCBI Taxonomy" id="2949664"/>
    <lineage>
        <taxon>Bacteria</taxon>
        <taxon>Bacillati</taxon>
        <taxon>Actinomycetota</taxon>
        <taxon>Thermoleophilia</taxon>
        <taxon>Solirubrobacterales</taxon>
        <taxon>Paraconexibacteraceae</taxon>
        <taxon>Paraconexibacter</taxon>
    </lineage>
</organism>
<evidence type="ECO:0000256" key="1">
    <source>
        <dbReference type="SAM" id="Phobius"/>
    </source>
</evidence>
<sequence>MGTAPAGRGRLIVPLLFTLSCIGLLVFLWTSFGGTLPLNAKGYRATLVLPDASNVVKETDVRISGVTVGSVVDTRRAGTTTHAILQIDPRYAPLRRDVRAVLRRKSLLGEAYLELTPGSPTAPALPDGGLIPARQVRPEVAVDKVLSTFDPRTRRALQGWLQGWQAGLRHRAADLSTAVGQLPAAVQTSEDLLGELHRQQGAVATLVHDTGVTFGTIGSQQADVDRLITNARALFSTTAASERGLRRTVAALPGFLAGLRDASAAVSRIAGPLTPVLAALRPAARRLPATLDAATRAGRQLRAIAAPLDGVTRAAPAGLSAARRILDATGPLIGQLRPFARQLLPMTQFATVYRQELVQSWLQTAAATEAVSPDANGRNIHYLRAPAIFASEALLGATQKAPYSRSNAYMAPLGIDALGTGGLKAFDCGNLGNPVTTPAFPGTVVPCRAQGPVTVAGRTSQYPQLQPAP</sequence>
<gene>
    <name evidence="3" type="ORF">NBH00_02675</name>
</gene>
<dbReference type="PANTHER" id="PTHR33371">
    <property type="entry name" value="INTERMEMBRANE PHOSPHOLIPID TRANSPORT SYSTEM BINDING PROTEIN MLAD-RELATED"/>
    <property type="match status" value="1"/>
</dbReference>
<feature type="domain" description="Mce/MlaD" evidence="2">
    <location>
        <begin position="41"/>
        <end position="118"/>
    </location>
</feature>
<evidence type="ECO:0000259" key="2">
    <source>
        <dbReference type="Pfam" id="PF02470"/>
    </source>
</evidence>
<dbReference type="Pfam" id="PF02470">
    <property type="entry name" value="MlaD"/>
    <property type="match status" value="1"/>
</dbReference>
<protein>
    <submittedName>
        <fullName evidence="3">MlaD family protein</fullName>
    </submittedName>
</protein>